<evidence type="ECO:0000313" key="2">
    <source>
        <dbReference type="Proteomes" id="UP000747542"/>
    </source>
</evidence>
<comment type="caution">
    <text evidence="1">The sequence shown here is derived from an EMBL/GenBank/DDBJ whole genome shotgun (WGS) entry which is preliminary data.</text>
</comment>
<dbReference type="AlphaFoldDB" id="A0A8J5MR26"/>
<name>A0A8J5MR26_HOMAM</name>
<accession>A0A8J5MR26</accession>
<gene>
    <name evidence="1" type="ORF">Hamer_G023302</name>
</gene>
<protein>
    <submittedName>
        <fullName evidence="1">Uncharacterized protein</fullName>
    </submittedName>
</protein>
<evidence type="ECO:0000313" key="1">
    <source>
        <dbReference type="EMBL" id="KAG7160237.1"/>
    </source>
</evidence>
<dbReference type="Proteomes" id="UP000747542">
    <property type="component" value="Unassembled WGS sequence"/>
</dbReference>
<keyword evidence="2" id="KW-1185">Reference proteome</keyword>
<proteinExistence type="predicted"/>
<sequence length="125" mass="13808">MVHFFGALMEVEKFDRSSKVTVEEAIPAYPEIVKDVARAVTAMPPTQMNGILTPGMKGGLHVEMKNVPESSAAPAFNVKLNVLEESGYTQRVRSLNSQVVPSGWELSCRPVLPRSDFRSEFGERV</sequence>
<dbReference type="EMBL" id="JAHLQT010031571">
    <property type="protein sequence ID" value="KAG7160237.1"/>
    <property type="molecule type" value="Genomic_DNA"/>
</dbReference>
<organism evidence="1 2">
    <name type="scientific">Homarus americanus</name>
    <name type="common">American lobster</name>
    <dbReference type="NCBI Taxonomy" id="6706"/>
    <lineage>
        <taxon>Eukaryota</taxon>
        <taxon>Metazoa</taxon>
        <taxon>Ecdysozoa</taxon>
        <taxon>Arthropoda</taxon>
        <taxon>Crustacea</taxon>
        <taxon>Multicrustacea</taxon>
        <taxon>Malacostraca</taxon>
        <taxon>Eumalacostraca</taxon>
        <taxon>Eucarida</taxon>
        <taxon>Decapoda</taxon>
        <taxon>Pleocyemata</taxon>
        <taxon>Astacidea</taxon>
        <taxon>Nephropoidea</taxon>
        <taxon>Nephropidae</taxon>
        <taxon>Homarus</taxon>
    </lineage>
</organism>
<reference evidence="1" key="1">
    <citation type="journal article" date="2021" name="Sci. Adv.">
        <title>The American lobster genome reveals insights on longevity, neural, and immune adaptations.</title>
        <authorList>
            <person name="Polinski J.M."/>
            <person name="Zimin A.V."/>
            <person name="Clark K.F."/>
            <person name="Kohn A.B."/>
            <person name="Sadowski N."/>
            <person name="Timp W."/>
            <person name="Ptitsyn A."/>
            <person name="Khanna P."/>
            <person name="Romanova D.Y."/>
            <person name="Williams P."/>
            <person name="Greenwood S.J."/>
            <person name="Moroz L.L."/>
            <person name="Walt D.R."/>
            <person name="Bodnar A.G."/>
        </authorList>
    </citation>
    <scope>NUCLEOTIDE SEQUENCE</scope>
    <source>
        <strain evidence="1">GMGI-L3</strain>
    </source>
</reference>